<comment type="function">
    <text evidence="2">In eubacteria ppGpp (guanosine 3'-diphosphate 5'-diphosphate) is a mediator of the stringent response that coordinates a variety of cellular activities in response to changes in nutritional abundance.</text>
</comment>
<dbReference type="NCBIfam" id="TIGR00691">
    <property type="entry name" value="spoT_relA"/>
    <property type="match status" value="1"/>
</dbReference>
<dbReference type="InterPro" id="IPR043519">
    <property type="entry name" value="NT_sf"/>
</dbReference>
<dbReference type="SUPFAM" id="SSF109604">
    <property type="entry name" value="HD-domain/PDEase-like"/>
    <property type="match status" value="1"/>
</dbReference>
<dbReference type="PANTHER" id="PTHR21262">
    <property type="entry name" value="GUANOSINE-3',5'-BIS DIPHOSPHATE 3'-PYROPHOSPHOHYDROLASE"/>
    <property type="match status" value="1"/>
</dbReference>
<evidence type="ECO:0000313" key="6">
    <source>
        <dbReference type="Proteomes" id="UP000177043"/>
    </source>
</evidence>
<comment type="similarity">
    <text evidence="2">Belongs to the relA/spoT family.</text>
</comment>
<dbReference type="CDD" id="cd01668">
    <property type="entry name" value="TGS_RSH"/>
    <property type="match status" value="1"/>
</dbReference>
<sequence>MFGFFTKQLDPKEIFSLMEKVTDDDKKLISDALIFATKAHEGQTRFSGEPYVTHPFEVAKILAEMKASSEMIVASLLHDTIEDTAVTAEEIQAKFGANILFLVEGVTKLGKIKYRGIERHAESLRKLFVAAAEDIRVIIIKLADRLHNVRTLQYVRPDKRERIARETIDIYAPIANRLGIWRLKGTLEDASFPFVYPSAYERVAKLRKTKGKESLKRIEKLSRTIQKTLVEHNIINFQIDYRIKYLYGLYKKLQKNNMDIDRIYDILALRIIVDTVPICYQTLGIIHGLYRPVPGRLNDYIAHEKPNGYQSIHTDIFTPDGQIVEVQIRTTAMHEEAQYGIASHIVYSETGKPKEGGRMNTKIDWIKNLIEWQKNTQGSEEFLTTLKTDFFHDQIFTFTPKGDVIELPVGATVIDFAYAIHSDIGNHAAGSRINGKFSSLDTIINNKDVVEIEVKKIAKPSLKWLDFAKTTMAKRHIRQFLQK</sequence>
<comment type="pathway">
    <text evidence="1">Purine metabolism.</text>
</comment>
<organism evidence="5 6">
    <name type="scientific">Candidatus Vogelbacteria bacterium RIFOXYD1_FULL_44_32</name>
    <dbReference type="NCBI Taxonomy" id="1802438"/>
    <lineage>
        <taxon>Bacteria</taxon>
        <taxon>Candidatus Vogeliibacteriota</taxon>
    </lineage>
</organism>
<dbReference type="SMART" id="SM00954">
    <property type="entry name" value="RelA_SpoT"/>
    <property type="match status" value="1"/>
</dbReference>
<evidence type="ECO:0000256" key="1">
    <source>
        <dbReference type="ARBA" id="ARBA00025704"/>
    </source>
</evidence>
<dbReference type="Gene3D" id="3.30.460.10">
    <property type="entry name" value="Beta Polymerase, domain 2"/>
    <property type="match status" value="1"/>
</dbReference>
<dbReference type="GO" id="GO:0015969">
    <property type="term" value="P:guanosine tetraphosphate metabolic process"/>
    <property type="evidence" value="ECO:0007669"/>
    <property type="project" value="InterPro"/>
</dbReference>
<dbReference type="PROSITE" id="PS51831">
    <property type="entry name" value="HD"/>
    <property type="match status" value="1"/>
</dbReference>
<dbReference type="InterPro" id="IPR004811">
    <property type="entry name" value="RelA/Spo_fam"/>
</dbReference>
<dbReference type="SUPFAM" id="SSF81271">
    <property type="entry name" value="TGS-like"/>
    <property type="match status" value="1"/>
</dbReference>
<dbReference type="STRING" id="1802438.A2571_02190"/>
<dbReference type="InterPro" id="IPR006674">
    <property type="entry name" value="HD_domain"/>
</dbReference>
<evidence type="ECO:0000259" key="3">
    <source>
        <dbReference type="PROSITE" id="PS51831"/>
    </source>
</evidence>
<dbReference type="InterPro" id="IPR012676">
    <property type="entry name" value="TGS-like"/>
</dbReference>
<comment type="caution">
    <text evidence="5">The sequence shown here is derived from an EMBL/GenBank/DDBJ whole genome shotgun (WGS) entry which is preliminary data.</text>
</comment>
<dbReference type="FunFam" id="3.10.20.30:FF:000002">
    <property type="entry name" value="GTP pyrophosphokinase (RelA/SpoT)"/>
    <property type="match status" value="1"/>
</dbReference>
<feature type="domain" description="HD" evidence="3">
    <location>
        <begin position="51"/>
        <end position="149"/>
    </location>
</feature>
<dbReference type="Proteomes" id="UP000177043">
    <property type="component" value="Unassembled WGS sequence"/>
</dbReference>
<dbReference type="PROSITE" id="PS51880">
    <property type="entry name" value="TGS"/>
    <property type="match status" value="1"/>
</dbReference>
<dbReference type="InterPro" id="IPR004095">
    <property type="entry name" value="TGS"/>
</dbReference>
<dbReference type="CDD" id="cd00077">
    <property type="entry name" value="HDc"/>
    <property type="match status" value="1"/>
</dbReference>
<dbReference type="Gene3D" id="1.10.3210.10">
    <property type="entry name" value="Hypothetical protein af1432"/>
    <property type="match status" value="1"/>
</dbReference>
<dbReference type="PANTHER" id="PTHR21262:SF31">
    <property type="entry name" value="GTP PYROPHOSPHOKINASE"/>
    <property type="match status" value="1"/>
</dbReference>
<dbReference type="GO" id="GO:0005886">
    <property type="term" value="C:plasma membrane"/>
    <property type="evidence" value="ECO:0007669"/>
    <property type="project" value="TreeGrafter"/>
</dbReference>
<dbReference type="SUPFAM" id="SSF81301">
    <property type="entry name" value="Nucleotidyltransferase"/>
    <property type="match status" value="1"/>
</dbReference>
<dbReference type="InterPro" id="IPR007685">
    <property type="entry name" value="RelA_SpoT"/>
</dbReference>
<dbReference type="CDD" id="cd05399">
    <property type="entry name" value="NT_Rel-Spo_like"/>
    <property type="match status" value="1"/>
</dbReference>
<reference evidence="5 6" key="1">
    <citation type="journal article" date="2016" name="Nat. Commun.">
        <title>Thousands of microbial genomes shed light on interconnected biogeochemical processes in an aquifer system.</title>
        <authorList>
            <person name="Anantharaman K."/>
            <person name="Brown C.T."/>
            <person name="Hug L.A."/>
            <person name="Sharon I."/>
            <person name="Castelle C.J."/>
            <person name="Probst A.J."/>
            <person name="Thomas B.C."/>
            <person name="Singh A."/>
            <person name="Wilkins M.J."/>
            <person name="Karaoz U."/>
            <person name="Brodie E.L."/>
            <person name="Williams K.H."/>
            <person name="Hubbard S.S."/>
            <person name="Banfield J.F."/>
        </authorList>
    </citation>
    <scope>NUCLEOTIDE SEQUENCE [LARGE SCALE GENOMIC DNA]</scope>
</reference>
<evidence type="ECO:0000259" key="4">
    <source>
        <dbReference type="PROSITE" id="PS51880"/>
    </source>
</evidence>
<dbReference type="InterPro" id="IPR012675">
    <property type="entry name" value="Beta-grasp_dom_sf"/>
</dbReference>
<dbReference type="Pfam" id="PF13328">
    <property type="entry name" value="HD_4"/>
    <property type="match status" value="1"/>
</dbReference>
<dbReference type="Pfam" id="PF02824">
    <property type="entry name" value="TGS"/>
    <property type="match status" value="1"/>
</dbReference>
<evidence type="ECO:0000256" key="2">
    <source>
        <dbReference type="RuleBase" id="RU003847"/>
    </source>
</evidence>
<dbReference type="Pfam" id="PF04607">
    <property type="entry name" value="RelA_SpoT"/>
    <property type="match status" value="1"/>
</dbReference>
<evidence type="ECO:0000313" key="5">
    <source>
        <dbReference type="EMBL" id="OHA58557.1"/>
    </source>
</evidence>
<proteinExistence type="inferred from homology"/>
<dbReference type="SMART" id="SM00471">
    <property type="entry name" value="HDc"/>
    <property type="match status" value="1"/>
</dbReference>
<evidence type="ECO:0008006" key="7">
    <source>
        <dbReference type="Google" id="ProtNLM"/>
    </source>
</evidence>
<dbReference type="FunFam" id="1.10.3210.10:FF:000001">
    <property type="entry name" value="GTP pyrophosphokinase RelA"/>
    <property type="match status" value="1"/>
</dbReference>
<name>A0A1G2QDH6_9BACT</name>
<gene>
    <name evidence="5" type="ORF">A2571_02190</name>
</gene>
<dbReference type="Gene3D" id="3.10.20.30">
    <property type="match status" value="1"/>
</dbReference>
<dbReference type="InterPro" id="IPR003607">
    <property type="entry name" value="HD/PDEase_dom"/>
</dbReference>
<feature type="domain" description="TGS" evidence="4">
    <location>
        <begin position="393"/>
        <end position="454"/>
    </location>
</feature>
<dbReference type="InterPro" id="IPR033655">
    <property type="entry name" value="TGS_RelA/SpoT"/>
</dbReference>
<dbReference type="EMBL" id="MHTJ01000003">
    <property type="protein sequence ID" value="OHA58557.1"/>
    <property type="molecule type" value="Genomic_DNA"/>
</dbReference>
<dbReference type="AlphaFoldDB" id="A0A1G2QDH6"/>
<accession>A0A1G2QDH6</accession>
<protein>
    <recommendedName>
        <fullName evidence="7">TGS domain-containing protein</fullName>
    </recommendedName>
</protein>